<evidence type="ECO:0000313" key="3">
    <source>
        <dbReference type="Proteomes" id="UP001596203"/>
    </source>
</evidence>
<feature type="region of interest" description="Disordered" evidence="1">
    <location>
        <begin position="1"/>
        <end position="22"/>
    </location>
</feature>
<evidence type="ECO:0000256" key="1">
    <source>
        <dbReference type="SAM" id="MobiDB-lite"/>
    </source>
</evidence>
<sequence>MQITAVDRGADRPGQPSLQTIAELDPTNLRLLLEQTGQALRTGVSLRRVAPTGLCRVTPTGTPRSDLDGGADGRHRAEAGSGATVSAQAAPVACCRVLPV</sequence>
<dbReference type="Proteomes" id="UP001596203">
    <property type="component" value="Unassembled WGS sequence"/>
</dbReference>
<comment type="caution">
    <text evidence="2">The sequence shown here is derived from an EMBL/GenBank/DDBJ whole genome shotgun (WGS) entry which is preliminary data.</text>
</comment>
<evidence type="ECO:0000313" key="2">
    <source>
        <dbReference type="EMBL" id="MFC6017945.1"/>
    </source>
</evidence>
<organism evidence="2 3">
    <name type="scientific">Plantactinospora solaniradicis</name>
    <dbReference type="NCBI Taxonomy" id="1723736"/>
    <lineage>
        <taxon>Bacteria</taxon>
        <taxon>Bacillati</taxon>
        <taxon>Actinomycetota</taxon>
        <taxon>Actinomycetes</taxon>
        <taxon>Micromonosporales</taxon>
        <taxon>Micromonosporaceae</taxon>
        <taxon>Plantactinospora</taxon>
    </lineage>
</organism>
<proteinExistence type="predicted"/>
<reference evidence="3" key="1">
    <citation type="journal article" date="2019" name="Int. J. Syst. Evol. Microbiol.">
        <title>The Global Catalogue of Microorganisms (GCM) 10K type strain sequencing project: providing services to taxonomists for standard genome sequencing and annotation.</title>
        <authorList>
            <consortium name="The Broad Institute Genomics Platform"/>
            <consortium name="The Broad Institute Genome Sequencing Center for Infectious Disease"/>
            <person name="Wu L."/>
            <person name="Ma J."/>
        </authorList>
    </citation>
    <scope>NUCLEOTIDE SEQUENCE [LARGE SCALE GENOMIC DNA]</scope>
    <source>
        <strain evidence="3">ZS-35-S2</strain>
    </source>
</reference>
<feature type="compositionally biased region" description="Basic and acidic residues" evidence="1">
    <location>
        <begin position="65"/>
        <end position="78"/>
    </location>
</feature>
<feature type="region of interest" description="Disordered" evidence="1">
    <location>
        <begin position="55"/>
        <end position="83"/>
    </location>
</feature>
<accession>A0ABW1K907</accession>
<dbReference type="EMBL" id="JBHSPR010000010">
    <property type="protein sequence ID" value="MFC6017945.1"/>
    <property type="molecule type" value="Genomic_DNA"/>
</dbReference>
<name>A0ABW1K907_9ACTN</name>
<dbReference type="RefSeq" id="WP_377422613.1">
    <property type="nucleotide sequence ID" value="NZ_JBHSPR010000010.1"/>
</dbReference>
<keyword evidence="3" id="KW-1185">Reference proteome</keyword>
<gene>
    <name evidence="2" type="ORF">ACFP2T_17220</name>
</gene>
<protein>
    <submittedName>
        <fullName evidence="2">Uncharacterized protein</fullName>
    </submittedName>
</protein>